<keyword evidence="1" id="KW-1133">Transmembrane helix</keyword>
<dbReference type="PANTHER" id="PTHR14652">
    <property type="entry name" value="TYPE 2 DNA TOPOISOMERASE 6 SUBUNIT B-LIKE"/>
    <property type="match status" value="1"/>
</dbReference>
<dbReference type="GO" id="GO:0042138">
    <property type="term" value="P:meiotic DNA double-strand break formation"/>
    <property type="evidence" value="ECO:0007669"/>
    <property type="project" value="InterPro"/>
</dbReference>
<keyword evidence="1" id="KW-0812">Transmembrane</keyword>
<sequence>IQSILPGFSAKLNWTSDEASYSQDTSGMTSFLMTFEVDEKPRTLMTDSLVIKNFLHKTVVVYIFFGHAHENEPTLNLSNGIALVVNDQHYKDTMNTKEFFICYCVYISILHGCIMIITIQFHRISIPQPKHIPPPCKLSPPETISFSMSVSQHLFCKEVQSVLFSDSTCQ</sequence>
<name>A0A8D1WIU0_PIG</name>
<dbReference type="InterPro" id="IPR028040">
    <property type="entry name" value="TopoVIB-like"/>
</dbReference>
<keyword evidence="1" id="KW-0472">Membrane</keyword>
<organism evidence="2 3">
    <name type="scientific">Sus scrofa</name>
    <name type="common">Pig</name>
    <dbReference type="NCBI Taxonomy" id="9823"/>
    <lineage>
        <taxon>Eukaryota</taxon>
        <taxon>Metazoa</taxon>
        <taxon>Chordata</taxon>
        <taxon>Craniata</taxon>
        <taxon>Vertebrata</taxon>
        <taxon>Euteleostomi</taxon>
        <taxon>Mammalia</taxon>
        <taxon>Eutheria</taxon>
        <taxon>Laurasiatheria</taxon>
        <taxon>Artiodactyla</taxon>
        <taxon>Suina</taxon>
        <taxon>Suidae</taxon>
        <taxon>Sus</taxon>
    </lineage>
</organism>
<evidence type="ECO:0000313" key="3">
    <source>
        <dbReference type="Proteomes" id="UP000694723"/>
    </source>
</evidence>
<proteinExistence type="predicted"/>
<dbReference type="Pfam" id="PF15091">
    <property type="entry name" value="DUF4554"/>
    <property type="match status" value="1"/>
</dbReference>
<accession>A0A8D1WIU0</accession>
<dbReference type="Ensembl" id="ENSSSCT00060090429.1">
    <property type="protein sequence ID" value="ENSSSCP00060039136.1"/>
    <property type="gene ID" value="ENSSSCG00060066209.1"/>
</dbReference>
<protein>
    <submittedName>
        <fullName evidence="2">Uncharacterized protein</fullName>
    </submittedName>
</protein>
<dbReference type="PANTHER" id="PTHR14652:SF2">
    <property type="entry name" value="TYPE 2 DNA TOPOISOMERASE 6 SUBUNIT B-LIKE"/>
    <property type="match status" value="1"/>
</dbReference>
<feature type="transmembrane region" description="Helical" evidence="1">
    <location>
        <begin position="100"/>
        <end position="121"/>
    </location>
</feature>
<evidence type="ECO:0000313" key="2">
    <source>
        <dbReference type="Ensembl" id="ENSSSCP00060039136.1"/>
    </source>
</evidence>
<reference evidence="2" key="1">
    <citation type="submission" date="2025-08" db="UniProtKB">
        <authorList>
            <consortium name="Ensembl"/>
        </authorList>
    </citation>
    <scope>IDENTIFICATION</scope>
</reference>
<dbReference type="AlphaFoldDB" id="A0A8D1WIU0"/>
<evidence type="ECO:0000256" key="1">
    <source>
        <dbReference type="SAM" id="Phobius"/>
    </source>
</evidence>
<dbReference type="Proteomes" id="UP000694723">
    <property type="component" value="Unplaced"/>
</dbReference>